<sequence>MSSKLKGSRLEAEVDRYRSECNWRRMADVLGWVRSKNSGMEQFADLLEGELILEAFIESQSELLTPNPEHFDALRKAESLLQTSLETNSESAVISMDARLLLAKLYYFVANFREALANIEKSKLDKAGTPFETLRALKLVAEAYAIKGFSMEQLNAKEERRAQQEKNRIQVLYCFEKSAELAICYVSELEKSLNSATRSAAAPGTSALNADKIGELLETTLERVPLLTLRRNVCDKRWDANGVEWYRKIMTSLGDKAIGERLQQRLSRQLAEVLIRGMLESDYDQSSLNKSLSVTEKSQSLGFYTGSHKGYFSPVSRIEEILLLLLISEVLSTRDVILSRSDDLQSCRRDSIQDATMVHNLLTMVLSSLRQYQLLANIYERAMKFANQDRYIWFQFGMSLMCQGRWLRASRILHQCVTLEREDENECVEHMLLAKMEIEQLGQYDKAIEHADKAIKLCSQNWLKGRCMLLHAVAFSLKAQTVVVFDDRKQMLADAVCLFEAVIKHDTHDELAYFFCALQYAIARDMDTALAYCQRSLELNPEQPLAIMFLALLFTARNDYKGARELVIKALDDFPTHYGLLVLRLKLETKYGRVEEALNTSKHLLNFWRRLPRGSVDMINGEEENVSNGGGPPSKNGASDSVKDITASRSFVANQEVMAPVAPMFTTPLGIISKASHVSLHASVPDVTDSASIVNSTQANISEFGGGSTISESVGLHSSSSNSIGAQATFRIQASIWVELAELFLEAKKVDDVQACVEEACSLFPNSHQALYLKGRLFSIKSDDIREKDPSSAASYRARAKSCLLSALAICPSHIPSLRHLAHVYRNDSNLKMAEKILRDVIRVDPLNNESWQALAEVLGEDCRYEESIECLKISVSKCFCLHIGRRNAKRAYSINGDVIPTTKAVRDLGLQMDPKLNFSAHVDSIILSAHRKCYLLMKTLRSTSLRVYVTAYKSYIRPILEYATECWNSCTGGLSLRVERAQKHFTRWICRRCRLPYASYADRLRHLEMETLSHRRRLADLIMVYKIVHGHARIPVTDFFSRNQRRSRNHGYTLTKPAARSIESRFFSSRVINDWNALPASIVNSATPKLFRSRIRNHVFPDGRR</sequence>
<dbReference type="InterPro" id="IPR045819">
    <property type="entry name" value="TTC7_N"/>
</dbReference>
<name>A0AA39I2N4_9BILA</name>
<dbReference type="PANTHER" id="PTHR23083">
    <property type="entry name" value="TETRATRICOPEPTIDE REPEAT PROTEIN, TPR"/>
    <property type="match status" value="1"/>
</dbReference>
<gene>
    <name evidence="6" type="ORF">QR680_012640</name>
</gene>
<keyword evidence="3" id="KW-0802">TPR repeat</keyword>
<dbReference type="GO" id="GO:0046854">
    <property type="term" value="P:phosphatidylinositol phosphate biosynthetic process"/>
    <property type="evidence" value="ECO:0007669"/>
    <property type="project" value="TreeGrafter"/>
</dbReference>
<dbReference type="AlphaFoldDB" id="A0AA39I2N4"/>
<protein>
    <recommendedName>
        <fullName evidence="5">Tetratricopeptide repeat protein 7 N-terminal domain-containing protein</fullName>
    </recommendedName>
</protein>
<dbReference type="PANTHER" id="PTHR23083:SF464">
    <property type="entry name" value="TETRATRICOPEPTIDE REPEAT DOMAIN 7, ISOFORM A"/>
    <property type="match status" value="1"/>
</dbReference>
<evidence type="ECO:0000256" key="3">
    <source>
        <dbReference type="PROSITE-ProRule" id="PRU00339"/>
    </source>
</evidence>
<comment type="similarity">
    <text evidence="2">Belongs to the YPP1 family.</text>
</comment>
<dbReference type="EMBL" id="JAUCMV010000002">
    <property type="protein sequence ID" value="KAK0416706.1"/>
    <property type="molecule type" value="Genomic_DNA"/>
</dbReference>
<evidence type="ECO:0000313" key="6">
    <source>
        <dbReference type="EMBL" id="KAK0416706.1"/>
    </source>
</evidence>
<dbReference type="GO" id="GO:0072659">
    <property type="term" value="P:protein localization to plasma membrane"/>
    <property type="evidence" value="ECO:0007669"/>
    <property type="project" value="TreeGrafter"/>
</dbReference>
<dbReference type="InterPro" id="IPR011990">
    <property type="entry name" value="TPR-like_helical_dom_sf"/>
</dbReference>
<dbReference type="Proteomes" id="UP001175271">
    <property type="component" value="Unassembled WGS sequence"/>
</dbReference>
<dbReference type="InterPro" id="IPR019734">
    <property type="entry name" value="TPR_rpt"/>
</dbReference>
<dbReference type="Gene3D" id="1.25.40.10">
    <property type="entry name" value="Tetratricopeptide repeat domain"/>
    <property type="match status" value="2"/>
</dbReference>
<dbReference type="Pfam" id="PF19440">
    <property type="entry name" value="TTC7_N"/>
    <property type="match status" value="1"/>
</dbReference>
<feature type="region of interest" description="Disordered" evidence="4">
    <location>
        <begin position="620"/>
        <end position="641"/>
    </location>
</feature>
<dbReference type="SMART" id="SM00028">
    <property type="entry name" value="TPR"/>
    <property type="match status" value="6"/>
</dbReference>
<comment type="caution">
    <text evidence="6">The sequence shown here is derived from an EMBL/GenBank/DDBJ whole genome shotgun (WGS) entry which is preliminary data.</text>
</comment>
<evidence type="ECO:0000259" key="5">
    <source>
        <dbReference type="Pfam" id="PF19440"/>
    </source>
</evidence>
<evidence type="ECO:0000256" key="4">
    <source>
        <dbReference type="SAM" id="MobiDB-lite"/>
    </source>
</evidence>
<organism evidence="6 7">
    <name type="scientific">Steinernema hermaphroditum</name>
    <dbReference type="NCBI Taxonomy" id="289476"/>
    <lineage>
        <taxon>Eukaryota</taxon>
        <taxon>Metazoa</taxon>
        <taxon>Ecdysozoa</taxon>
        <taxon>Nematoda</taxon>
        <taxon>Chromadorea</taxon>
        <taxon>Rhabditida</taxon>
        <taxon>Tylenchina</taxon>
        <taxon>Panagrolaimomorpha</taxon>
        <taxon>Strongyloidoidea</taxon>
        <taxon>Steinernematidae</taxon>
        <taxon>Steinernema</taxon>
    </lineage>
</organism>
<proteinExistence type="inferred from homology"/>
<accession>A0AA39I2N4</accession>
<dbReference type="InterPro" id="IPR051722">
    <property type="entry name" value="Endocytosis_PI4K-reg_protein"/>
</dbReference>
<dbReference type="PRINTS" id="PR01345">
    <property type="entry name" value="CERVTRCPTASE"/>
</dbReference>
<evidence type="ECO:0000313" key="7">
    <source>
        <dbReference type="Proteomes" id="UP001175271"/>
    </source>
</evidence>
<reference evidence="6" key="1">
    <citation type="submission" date="2023-06" db="EMBL/GenBank/DDBJ databases">
        <title>Genomic analysis of the entomopathogenic nematode Steinernema hermaphroditum.</title>
        <authorList>
            <person name="Schwarz E.M."/>
            <person name="Heppert J.K."/>
            <person name="Baniya A."/>
            <person name="Schwartz H.T."/>
            <person name="Tan C.-H."/>
            <person name="Antoshechkin I."/>
            <person name="Sternberg P.W."/>
            <person name="Goodrich-Blair H."/>
            <person name="Dillman A.R."/>
        </authorList>
    </citation>
    <scope>NUCLEOTIDE SEQUENCE</scope>
    <source>
        <strain evidence="6">PS9179</strain>
        <tissue evidence="6">Whole animal</tissue>
    </source>
</reference>
<comment type="function">
    <text evidence="1">Involved in endocytosis.</text>
</comment>
<dbReference type="PROSITE" id="PS50005">
    <property type="entry name" value="TPR"/>
    <property type="match status" value="1"/>
</dbReference>
<keyword evidence="7" id="KW-1185">Reference proteome</keyword>
<dbReference type="SUPFAM" id="SSF48452">
    <property type="entry name" value="TPR-like"/>
    <property type="match status" value="3"/>
</dbReference>
<evidence type="ECO:0000256" key="1">
    <source>
        <dbReference type="ARBA" id="ARBA00002550"/>
    </source>
</evidence>
<dbReference type="GO" id="GO:0005886">
    <property type="term" value="C:plasma membrane"/>
    <property type="evidence" value="ECO:0007669"/>
    <property type="project" value="TreeGrafter"/>
</dbReference>
<evidence type="ECO:0000256" key="2">
    <source>
        <dbReference type="ARBA" id="ARBA00038251"/>
    </source>
</evidence>
<feature type="repeat" description="TPR" evidence="3">
    <location>
        <begin position="510"/>
        <end position="543"/>
    </location>
</feature>
<feature type="domain" description="Tetratricopeptide repeat protein 7 N-terminal" evidence="5">
    <location>
        <begin position="3"/>
        <end position="377"/>
    </location>
</feature>